<reference evidence="7" key="1">
    <citation type="submission" date="2020-11" db="EMBL/GenBank/DDBJ databases">
        <title>Azospira inquinata sp. nov.</title>
        <authorList>
            <person name="Moe W.M."/>
            <person name="Mikes M.C."/>
        </authorList>
    </citation>
    <scope>NUCLEOTIDE SEQUENCE</scope>
    <source>
        <strain evidence="7">Azo-3</strain>
    </source>
</reference>
<dbReference type="GO" id="GO:0005737">
    <property type="term" value="C:cytoplasm"/>
    <property type="evidence" value="ECO:0007669"/>
    <property type="project" value="UniProtKB-SubCell"/>
</dbReference>
<dbReference type="NCBIfam" id="TIGR01851">
    <property type="entry name" value="argC_other"/>
    <property type="match status" value="1"/>
</dbReference>
<dbReference type="InterPro" id="IPR000534">
    <property type="entry name" value="Semialdehyde_DH_NAD-bd"/>
</dbReference>
<dbReference type="CDD" id="cd23935">
    <property type="entry name" value="AGPR_2_C"/>
    <property type="match status" value="1"/>
</dbReference>
<comment type="similarity">
    <text evidence="5">Belongs to the NAGSA dehydrogenase family. Type 2 subfamily.</text>
</comment>
<dbReference type="SMART" id="SM00859">
    <property type="entry name" value="Semialdhyde_dh"/>
    <property type="match status" value="1"/>
</dbReference>
<comment type="function">
    <text evidence="5">Catalyzes the NADPH-dependent reduction of N-acetyl-5-glutamyl phosphate to yield N-acetyl-L-glutamate 5-semialdehyde.</text>
</comment>
<sequence>MTFKVFIDGRHGTTGLKIDERLSIRPEVEILTIPEAQRKDPAVKAEYINNADLVFLCLPDAASRESVALLAPGNTRTRFLDASTAHRTHPDWVYGLPELNGSQRDRIKTAQKVAVPGCHASGFIMLMAPLVAGGLVPRDYPASTYSITGYSGGGKDMIADYESYGDGPVPDAMRSPRFYALGLGHKHLPEMQAITGLAHKPLFTPIVGNFAQGMVVAVPLLPRVLPKALTPSDVHAYLSEYYRGETFVRVMPLDTAPVLDKGFLPATACNGTNRAEIFVFGHQDQILLASRFDNLGKGASGAAIQCMNLMLGMDEATGLQA</sequence>
<evidence type="ECO:0000256" key="5">
    <source>
        <dbReference type="HAMAP-Rule" id="MF_01110"/>
    </source>
</evidence>
<evidence type="ECO:0000256" key="3">
    <source>
        <dbReference type="ARBA" id="ARBA00022857"/>
    </source>
</evidence>
<dbReference type="AlphaFoldDB" id="A0A975XVY4"/>
<evidence type="ECO:0000256" key="1">
    <source>
        <dbReference type="ARBA" id="ARBA00022490"/>
    </source>
</evidence>
<dbReference type="EMBL" id="CP064782">
    <property type="protein sequence ID" value="QWT50280.1"/>
    <property type="molecule type" value="Genomic_DNA"/>
</dbReference>
<feature type="domain" description="Semialdehyde dehydrogenase NAD-binding" evidence="6">
    <location>
        <begin position="4"/>
        <end position="107"/>
    </location>
</feature>
<gene>
    <name evidence="5 7" type="primary">argC</name>
    <name evidence="7" type="ORF">Azoinq_06750</name>
</gene>
<dbReference type="GO" id="GO:0006526">
    <property type="term" value="P:L-arginine biosynthetic process"/>
    <property type="evidence" value="ECO:0007669"/>
    <property type="project" value="UniProtKB-UniRule"/>
</dbReference>
<dbReference type="InterPro" id="IPR050085">
    <property type="entry name" value="AGPR"/>
</dbReference>
<accession>A0A975XVY4</accession>
<evidence type="ECO:0000313" key="8">
    <source>
        <dbReference type="Proteomes" id="UP000683428"/>
    </source>
</evidence>
<keyword evidence="1 5" id="KW-0963">Cytoplasm</keyword>
<dbReference type="InterPro" id="IPR010136">
    <property type="entry name" value="AGPR_type-2"/>
</dbReference>
<dbReference type="PANTHER" id="PTHR32338:SF10">
    <property type="entry name" value="N-ACETYL-GAMMA-GLUTAMYL-PHOSPHATE REDUCTASE, CHLOROPLASTIC-RELATED"/>
    <property type="match status" value="1"/>
</dbReference>
<keyword evidence="4 5" id="KW-0560">Oxidoreductase</keyword>
<organism evidence="7 8">
    <name type="scientific">Azospira inquinata</name>
    <dbReference type="NCBI Taxonomy" id="2785627"/>
    <lineage>
        <taxon>Bacteria</taxon>
        <taxon>Pseudomonadati</taxon>
        <taxon>Pseudomonadota</taxon>
        <taxon>Betaproteobacteria</taxon>
        <taxon>Rhodocyclales</taxon>
        <taxon>Rhodocyclaceae</taxon>
        <taxon>Azospira</taxon>
    </lineage>
</organism>
<comment type="catalytic activity">
    <reaction evidence="5">
        <text>N-acetyl-L-glutamate 5-semialdehyde + phosphate + NADP(+) = N-acetyl-L-glutamyl 5-phosphate + NADPH + H(+)</text>
        <dbReference type="Rhea" id="RHEA:21588"/>
        <dbReference type="ChEBI" id="CHEBI:15378"/>
        <dbReference type="ChEBI" id="CHEBI:29123"/>
        <dbReference type="ChEBI" id="CHEBI:43474"/>
        <dbReference type="ChEBI" id="CHEBI:57783"/>
        <dbReference type="ChEBI" id="CHEBI:57936"/>
        <dbReference type="ChEBI" id="CHEBI:58349"/>
        <dbReference type="EC" id="1.2.1.38"/>
    </reaction>
</comment>
<dbReference type="KEGG" id="aiq:Azoinq_06750"/>
<evidence type="ECO:0000256" key="4">
    <source>
        <dbReference type="ARBA" id="ARBA00023002"/>
    </source>
</evidence>
<dbReference type="RefSeq" id="WP_216130685.1">
    <property type="nucleotide sequence ID" value="NZ_CP064782.1"/>
</dbReference>
<dbReference type="Pfam" id="PF22698">
    <property type="entry name" value="Semialdhyde_dhC_1"/>
    <property type="match status" value="1"/>
</dbReference>
<dbReference type="PANTHER" id="PTHR32338">
    <property type="entry name" value="N-ACETYL-GAMMA-GLUTAMYL-PHOSPHATE REDUCTASE, CHLOROPLASTIC-RELATED-RELATED"/>
    <property type="match status" value="1"/>
</dbReference>
<evidence type="ECO:0000313" key="7">
    <source>
        <dbReference type="EMBL" id="QWT50280.1"/>
    </source>
</evidence>
<evidence type="ECO:0000259" key="6">
    <source>
        <dbReference type="SMART" id="SM00859"/>
    </source>
</evidence>
<protein>
    <recommendedName>
        <fullName evidence="5">N-acetyl-gamma-glutamyl-phosphate reductase</fullName>
        <shortName evidence="5">AGPR</shortName>
        <ecNumber evidence="5">1.2.1.38</ecNumber>
    </recommendedName>
    <alternativeName>
        <fullName evidence="5">N-acetyl-glutamate semialdehyde dehydrogenase</fullName>
        <shortName evidence="5">NAGSA dehydrogenase</shortName>
    </alternativeName>
</protein>
<name>A0A975XVY4_9RHOO</name>
<dbReference type="GO" id="GO:0003942">
    <property type="term" value="F:N-acetyl-gamma-glutamyl-phosphate reductase activity"/>
    <property type="evidence" value="ECO:0007669"/>
    <property type="project" value="UniProtKB-UniRule"/>
</dbReference>
<keyword evidence="2 5" id="KW-0028">Amino-acid biosynthesis</keyword>
<feature type="active site" evidence="5">
    <location>
        <position position="118"/>
    </location>
</feature>
<dbReference type="EC" id="1.2.1.38" evidence="5"/>
<dbReference type="Proteomes" id="UP000683428">
    <property type="component" value="Chromosome"/>
</dbReference>
<dbReference type="GO" id="GO:0051287">
    <property type="term" value="F:NAD binding"/>
    <property type="evidence" value="ECO:0007669"/>
    <property type="project" value="InterPro"/>
</dbReference>
<dbReference type="Pfam" id="PF01118">
    <property type="entry name" value="Semialdhyde_dh"/>
    <property type="match status" value="1"/>
</dbReference>
<comment type="pathway">
    <text evidence="5">Amino-acid biosynthesis; L-arginine biosynthesis; N(2)-acetyl-L-ornithine from L-glutamate: step 3/4.</text>
</comment>
<keyword evidence="5" id="KW-0055">Arginine biosynthesis</keyword>
<dbReference type="HAMAP" id="MF_01110">
    <property type="entry name" value="ArgC_type2"/>
    <property type="match status" value="1"/>
</dbReference>
<comment type="subcellular location">
    <subcellularLocation>
        <location evidence="5">Cytoplasm</location>
    </subcellularLocation>
</comment>
<evidence type="ECO:0000256" key="2">
    <source>
        <dbReference type="ARBA" id="ARBA00022605"/>
    </source>
</evidence>
<dbReference type="InterPro" id="IPR058924">
    <property type="entry name" value="AGPR_dimerisation_dom"/>
</dbReference>
<keyword evidence="3 5" id="KW-0521">NADP</keyword>
<proteinExistence type="inferred from homology"/>
<dbReference type="CDD" id="cd17896">
    <property type="entry name" value="AGPR_2_N"/>
    <property type="match status" value="1"/>
</dbReference>
<keyword evidence="8" id="KW-1185">Reference proteome</keyword>